<gene>
    <name evidence="2" type="ORF">IAB98_12215</name>
</gene>
<protein>
    <recommendedName>
        <fullName evidence="4">DUF3784 domain-containing protein</fullName>
    </recommendedName>
</protein>
<keyword evidence="1" id="KW-0472">Membrane</keyword>
<evidence type="ECO:0000313" key="3">
    <source>
        <dbReference type="Proteomes" id="UP000886841"/>
    </source>
</evidence>
<evidence type="ECO:0000313" key="2">
    <source>
        <dbReference type="EMBL" id="HIR94173.1"/>
    </source>
</evidence>
<feature type="transmembrane region" description="Helical" evidence="1">
    <location>
        <begin position="12"/>
        <end position="33"/>
    </location>
</feature>
<evidence type="ECO:0008006" key="4">
    <source>
        <dbReference type="Google" id="ProtNLM"/>
    </source>
</evidence>
<keyword evidence="1" id="KW-0812">Transmembrane</keyword>
<organism evidence="2 3">
    <name type="scientific">Candidatus Egerieimonas intestinavium</name>
    <dbReference type="NCBI Taxonomy" id="2840777"/>
    <lineage>
        <taxon>Bacteria</taxon>
        <taxon>Bacillati</taxon>
        <taxon>Bacillota</taxon>
        <taxon>Clostridia</taxon>
        <taxon>Lachnospirales</taxon>
        <taxon>Lachnospiraceae</taxon>
        <taxon>Lachnospiraceae incertae sedis</taxon>
        <taxon>Candidatus Egerieimonas</taxon>
    </lineage>
</organism>
<sequence>MLGMEFDLVLSAILLVLVVMFLLGKGEGILQLFAGKRYKKRDKATELRLQRWCALFCGVLMAAELAMAFLQEAWPPIGIVYIVVIIGDLIVFSIFYNRNMK</sequence>
<name>A0A9D1ELC3_9FIRM</name>
<feature type="transmembrane region" description="Helical" evidence="1">
    <location>
        <begin position="53"/>
        <end position="71"/>
    </location>
</feature>
<proteinExistence type="predicted"/>
<feature type="transmembrane region" description="Helical" evidence="1">
    <location>
        <begin position="77"/>
        <end position="96"/>
    </location>
</feature>
<reference evidence="2" key="2">
    <citation type="journal article" date="2021" name="PeerJ">
        <title>Extensive microbial diversity within the chicken gut microbiome revealed by metagenomics and culture.</title>
        <authorList>
            <person name="Gilroy R."/>
            <person name="Ravi A."/>
            <person name="Getino M."/>
            <person name="Pursley I."/>
            <person name="Horton D.L."/>
            <person name="Alikhan N.F."/>
            <person name="Baker D."/>
            <person name="Gharbi K."/>
            <person name="Hall N."/>
            <person name="Watson M."/>
            <person name="Adriaenssens E.M."/>
            <person name="Foster-Nyarko E."/>
            <person name="Jarju S."/>
            <person name="Secka A."/>
            <person name="Antonio M."/>
            <person name="Oren A."/>
            <person name="Chaudhuri R.R."/>
            <person name="La Ragione R."/>
            <person name="Hildebrand F."/>
            <person name="Pallen M.J."/>
        </authorList>
    </citation>
    <scope>NUCLEOTIDE SEQUENCE</scope>
    <source>
        <strain evidence="2">ChiSxjej1B13-7041</strain>
    </source>
</reference>
<dbReference type="EMBL" id="DVHU01000109">
    <property type="protein sequence ID" value="HIR94173.1"/>
    <property type="molecule type" value="Genomic_DNA"/>
</dbReference>
<comment type="caution">
    <text evidence="2">The sequence shown here is derived from an EMBL/GenBank/DDBJ whole genome shotgun (WGS) entry which is preliminary data.</text>
</comment>
<accession>A0A9D1ELC3</accession>
<dbReference type="AlphaFoldDB" id="A0A9D1ELC3"/>
<dbReference type="Proteomes" id="UP000886841">
    <property type="component" value="Unassembled WGS sequence"/>
</dbReference>
<keyword evidence="1" id="KW-1133">Transmembrane helix</keyword>
<evidence type="ECO:0000256" key="1">
    <source>
        <dbReference type="SAM" id="Phobius"/>
    </source>
</evidence>
<reference evidence="2" key="1">
    <citation type="submission" date="2020-10" db="EMBL/GenBank/DDBJ databases">
        <authorList>
            <person name="Gilroy R."/>
        </authorList>
    </citation>
    <scope>NUCLEOTIDE SEQUENCE</scope>
    <source>
        <strain evidence="2">ChiSxjej1B13-7041</strain>
    </source>
</reference>